<dbReference type="Gene3D" id="3.30.1370.10">
    <property type="entry name" value="K Homology domain, type 1"/>
    <property type="match status" value="2"/>
</dbReference>
<dbReference type="SUPFAM" id="SSF54791">
    <property type="entry name" value="Eukaryotic type KH-domain (KH-domain type I)"/>
    <property type="match status" value="2"/>
</dbReference>
<dbReference type="OMA" id="PTEFEMA"/>
<accession>A0A5P1EXS8</accession>
<dbReference type="PROSITE" id="PS50084">
    <property type="entry name" value="KH_TYPE_1"/>
    <property type="match status" value="2"/>
</dbReference>
<proteinExistence type="predicted"/>
<dbReference type="EMBL" id="CM007385">
    <property type="protein sequence ID" value="ONK69997.1"/>
    <property type="molecule type" value="Genomic_DNA"/>
</dbReference>
<keyword evidence="6" id="KW-1185">Reference proteome</keyword>
<dbReference type="Gramene" id="ONK69997">
    <property type="protein sequence ID" value="ONK69997"/>
    <property type="gene ID" value="A4U43_C05F29130"/>
</dbReference>
<dbReference type="OrthoDB" id="5204190at2759"/>
<evidence type="ECO:0000256" key="3">
    <source>
        <dbReference type="SAM" id="MobiDB-lite"/>
    </source>
</evidence>
<feature type="compositionally biased region" description="Pro residues" evidence="3">
    <location>
        <begin position="21"/>
        <end position="39"/>
    </location>
</feature>
<evidence type="ECO:0000313" key="6">
    <source>
        <dbReference type="Proteomes" id="UP000243459"/>
    </source>
</evidence>
<dbReference type="SMART" id="SM00322">
    <property type="entry name" value="KH"/>
    <property type="match status" value="2"/>
</dbReference>
<evidence type="ECO:0000259" key="4">
    <source>
        <dbReference type="SMART" id="SM00322"/>
    </source>
</evidence>
<sequence length="407" mass="43914">MADESQFSSSRPDNKRKFDDPSPPPPPPPPSYNSVPPPLDGIQLAKLKAQEIAAKLFSESEAKRPRADNGAAADDHMQKPFSQMSSLAQPASFSSYGYGNSKKIDIPNGRVGVIIGKAGETIKTLQQQSGAKIQVTRDMDADPNSQTRPVEITGTPEQISRAEQLINEVLAEADAGSSGIVSGRKFGGDQPGAEHFSMKVPNNKVGLIIGKGGETIKSMQANSGARVQVIPLHLPPGDTSTERTVHIEGTSEQIEAAKKLVNEIVSGEVRLRNPQQSYRPPQPPSWGPPGQPQLQQPGYNYMQQPGAYPQYSQPPYGGYPPQPATAYAGYSSGWDQSSTQGTQQTNPGTGYDYYKQLSSSSPLPPPLHIGTSISSLQLQSANLWWCFLLSIWTAAKLWTGQLCCCWL</sequence>
<dbReference type="AlphaFoldDB" id="A0A5P1EXS8"/>
<feature type="compositionally biased region" description="Polar residues" evidence="3">
    <location>
        <begin position="1"/>
        <end position="11"/>
    </location>
</feature>
<keyword evidence="2" id="KW-0694">RNA-binding</keyword>
<dbReference type="PANTHER" id="PTHR10288">
    <property type="entry name" value="KH DOMAIN CONTAINING RNA BINDING PROTEIN"/>
    <property type="match status" value="1"/>
</dbReference>
<protein>
    <recommendedName>
        <fullName evidence="4">K Homology domain-containing protein</fullName>
    </recommendedName>
</protein>
<dbReference type="Pfam" id="PF00013">
    <property type="entry name" value="KH_1"/>
    <property type="match status" value="2"/>
</dbReference>
<feature type="region of interest" description="Disordered" evidence="3">
    <location>
        <begin position="1"/>
        <end position="42"/>
    </location>
</feature>
<evidence type="ECO:0000256" key="2">
    <source>
        <dbReference type="PROSITE-ProRule" id="PRU00117"/>
    </source>
</evidence>
<feature type="region of interest" description="Disordered" evidence="3">
    <location>
        <begin position="129"/>
        <end position="151"/>
    </location>
</feature>
<feature type="compositionally biased region" description="Pro residues" evidence="3">
    <location>
        <begin position="280"/>
        <end position="291"/>
    </location>
</feature>
<feature type="region of interest" description="Disordered" evidence="3">
    <location>
        <begin position="271"/>
        <end position="315"/>
    </location>
</feature>
<dbReference type="InterPro" id="IPR004088">
    <property type="entry name" value="KH_dom_type_1"/>
</dbReference>
<feature type="domain" description="K Homology" evidence="4">
    <location>
        <begin position="192"/>
        <end position="266"/>
    </location>
</feature>
<evidence type="ECO:0000313" key="5">
    <source>
        <dbReference type="EMBL" id="ONK69997.1"/>
    </source>
</evidence>
<name>A0A5P1EXS8_ASPOF</name>
<dbReference type="InterPro" id="IPR004087">
    <property type="entry name" value="KH_dom"/>
</dbReference>
<gene>
    <name evidence="5" type="ORF">A4U43_C05F29130</name>
</gene>
<organism evidence="5 6">
    <name type="scientific">Asparagus officinalis</name>
    <name type="common">Garden asparagus</name>
    <dbReference type="NCBI Taxonomy" id="4686"/>
    <lineage>
        <taxon>Eukaryota</taxon>
        <taxon>Viridiplantae</taxon>
        <taxon>Streptophyta</taxon>
        <taxon>Embryophyta</taxon>
        <taxon>Tracheophyta</taxon>
        <taxon>Spermatophyta</taxon>
        <taxon>Magnoliopsida</taxon>
        <taxon>Liliopsida</taxon>
        <taxon>Asparagales</taxon>
        <taxon>Asparagaceae</taxon>
        <taxon>Asparagoideae</taxon>
        <taxon>Asparagus</taxon>
    </lineage>
</organism>
<feature type="region of interest" description="Disordered" evidence="3">
    <location>
        <begin position="330"/>
        <end position="351"/>
    </location>
</feature>
<dbReference type="InterPro" id="IPR036612">
    <property type="entry name" value="KH_dom_type_1_sf"/>
</dbReference>
<feature type="domain" description="K Homology" evidence="4">
    <location>
        <begin position="98"/>
        <end position="171"/>
    </location>
</feature>
<feature type="compositionally biased region" description="Low complexity" evidence="3">
    <location>
        <begin position="292"/>
        <end position="315"/>
    </location>
</feature>
<reference evidence="6" key="1">
    <citation type="journal article" date="2017" name="Nat. Commun.">
        <title>The asparagus genome sheds light on the origin and evolution of a young Y chromosome.</title>
        <authorList>
            <person name="Harkess A."/>
            <person name="Zhou J."/>
            <person name="Xu C."/>
            <person name="Bowers J.E."/>
            <person name="Van der Hulst R."/>
            <person name="Ayyampalayam S."/>
            <person name="Mercati F."/>
            <person name="Riccardi P."/>
            <person name="McKain M.R."/>
            <person name="Kakrana A."/>
            <person name="Tang H."/>
            <person name="Ray J."/>
            <person name="Groenendijk J."/>
            <person name="Arikit S."/>
            <person name="Mathioni S.M."/>
            <person name="Nakano M."/>
            <person name="Shan H."/>
            <person name="Telgmann-Rauber A."/>
            <person name="Kanno A."/>
            <person name="Yue Z."/>
            <person name="Chen H."/>
            <person name="Li W."/>
            <person name="Chen Y."/>
            <person name="Xu X."/>
            <person name="Zhang Y."/>
            <person name="Luo S."/>
            <person name="Chen H."/>
            <person name="Gao J."/>
            <person name="Mao Z."/>
            <person name="Pires J.C."/>
            <person name="Luo M."/>
            <person name="Kudrna D."/>
            <person name="Wing R.A."/>
            <person name="Meyers B.C."/>
            <person name="Yi K."/>
            <person name="Kong H."/>
            <person name="Lavrijsen P."/>
            <person name="Sunseri F."/>
            <person name="Falavigna A."/>
            <person name="Ye Y."/>
            <person name="Leebens-Mack J.H."/>
            <person name="Chen G."/>
        </authorList>
    </citation>
    <scope>NUCLEOTIDE SEQUENCE [LARGE SCALE GENOMIC DNA]</scope>
    <source>
        <strain evidence="6">cv. DH0086</strain>
    </source>
</reference>
<evidence type="ECO:0000256" key="1">
    <source>
        <dbReference type="ARBA" id="ARBA00022737"/>
    </source>
</evidence>
<feature type="compositionally biased region" description="Low complexity" evidence="3">
    <location>
        <begin position="330"/>
        <end position="350"/>
    </location>
</feature>
<keyword evidence="1" id="KW-0677">Repeat</keyword>
<dbReference type="GO" id="GO:0003723">
    <property type="term" value="F:RNA binding"/>
    <property type="evidence" value="ECO:0007669"/>
    <property type="project" value="UniProtKB-UniRule"/>
</dbReference>
<dbReference type="Proteomes" id="UP000243459">
    <property type="component" value="Chromosome 5"/>
</dbReference>